<organism evidence="5 6">
    <name type="scientific">Legionella steelei</name>
    <dbReference type="NCBI Taxonomy" id="947033"/>
    <lineage>
        <taxon>Bacteria</taxon>
        <taxon>Pseudomonadati</taxon>
        <taxon>Pseudomonadota</taxon>
        <taxon>Gammaproteobacteria</taxon>
        <taxon>Legionellales</taxon>
        <taxon>Legionellaceae</taxon>
        <taxon>Legionella</taxon>
    </lineage>
</organism>
<comment type="caution">
    <text evidence="5">The sequence shown here is derived from an EMBL/GenBank/DDBJ whole genome shotgun (WGS) entry which is preliminary data.</text>
</comment>
<evidence type="ECO:0000256" key="2">
    <source>
        <dbReference type="ARBA" id="ARBA00005979"/>
    </source>
</evidence>
<name>A0A0W0ZCR8_9GAMM</name>
<dbReference type="Proteomes" id="UP000054926">
    <property type="component" value="Unassembled WGS sequence"/>
</dbReference>
<dbReference type="FunFam" id="3.20.20.70:FF:000059">
    <property type="entry name" value="N-ethylmaleimide reductase, FMN-linked"/>
    <property type="match status" value="1"/>
</dbReference>
<keyword evidence="6" id="KW-1185">Reference proteome</keyword>
<dbReference type="STRING" id="947033.Lste_3226"/>
<sequence>MTKNHEILFTPFKLRELTLKNRIVMAPLTRNRSIHGIDTPSELNAEYYAQRAEAGLIIAEATQISPTGKGYAWTPGIYSPEQIVGWKLVTDAVHARGGAIYLQLWHVGRISHPSLQPGGIAPVAPSALTATGQRTFIENGTFVEVGAPRALELSEIPGIIEDYRVAARNAVLAGFDGVEIHAANGYLIHQFLCDGSNHRTDQYGGSITNRLRFALEVTTAVVSEVGAHRTGIRIAPVSHANGVTDTSPAAVFFPLVQELSRFNLAYVHVIEGETQGARAFYGFDFHALRKAFDGPWMVNNGYTLEMATEAVASGYADLVAFGRYFIANPDLVTRFKKNVPLNEPERATLYGGGVKGYTDYPFYSNPINEDDIK</sequence>
<accession>A0A0W0ZCR8</accession>
<evidence type="ECO:0000256" key="1">
    <source>
        <dbReference type="ARBA" id="ARBA00001917"/>
    </source>
</evidence>
<dbReference type="PANTHER" id="PTHR22893:SF91">
    <property type="entry name" value="NADPH DEHYDROGENASE 2-RELATED"/>
    <property type="match status" value="1"/>
</dbReference>
<dbReference type="Pfam" id="PF00724">
    <property type="entry name" value="Oxidored_FMN"/>
    <property type="match status" value="1"/>
</dbReference>
<comment type="cofactor">
    <cofactor evidence="1">
        <name>FMN</name>
        <dbReference type="ChEBI" id="CHEBI:58210"/>
    </cofactor>
</comment>
<dbReference type="NCBIfam" id="NF007899">
    <property type="entry name" value="PRK10605.1"/>
    <property type="match status" value="1"/>
</dbReference>
<evidence type="ECO:0000313" key="6">
    <source>
        <dbReference type="Proteomes" id="UP000054926"/>
    </source>
</evidence>
<dbReference type="CDD" id="cd02933">
    <property type="entry name" value="OYE_like_FMN"/>
    <property type="match status" value="1"/>
</dbReference>
<comment type="similarity">
    <text evidence="2">Belongs to the NADH:flavin oxidoreductase/NADH oxidase family.</text>
</comment>
<dbReference type="PANTHER" id="PTHR22893">
    <property type="entry name" value="NADH OXIDOREDUCTASE-RELATED"/>
    <property type="match status" value="1"/>
</dbReference>
<dbReference type="AlphaFoldDB" id="A0A0W0ZCR8"/>
<reference evidence="5 6" key="1">
    <citation type="submission" date="2015-11" db="EMBL/GenBank/DDBJ databases">
        <title>Genomic analysis of 38 Legionella species identifies large and diverse effector repertoires.</title>
        <authorList>
            <person name="Burstein D."/>
            <person name="Amaro F."/>
            <person name="Zusman T."/>
            <person name="Lifshitz Z."/>
            <person name="Cohen O."/>
            <person name="Gilbert J.A."/>
            <person name="Pupko T."/>
            <person name="Shuman H.A."/>
            <person name="Segal G."/>
        </authorList>
    </citation>
    <scope>NUCLEOTIDE SEQUENCE [LARGE SCALE GENOMIC DNA]</scope>
    <source>
        <strain evidence="5 6">IMVS3376</strain>
    </source>
</reference>
<dbReference type="SUPFAM" id="SSF51395">
    <property type="entry name" value="FMN-linked oxidoreductases"/>
    <property type="match status" value="1"/>
</dbReference>
<dbReference type="OrthoDB" id="8523426at2"/>
<proteinExistence type="inferred from homology"/>
<dbReference type="InterPro" id="IPR001155">
    <property type="entry name" value="OxRdtase_FMN_N"/>
</dbReference>
<dbReference type="GO" id="GO:0005829">
    <property type="term" value="C:cytosol"/>
    <property type="evidence" value="ECO:0007669"/>
    <property type="project" value="TreeGrafter"/>
</dbReference>
<evidence type="ECO:0000259" key="4">
    <source>
        <dbReference type="Pfam" id="PF00724"/>
    </source>
</evidence>
<dbReference type="InterPro" id="IPR013785">
    <property type="entry name" value="Aldolase_TIM"/>
</dbReference>
<dbReference type="GO" id="GO:0010181">
    <property type="term" value="F:FMN binding"/>
    <property type="evidence" value="ECO:0007669"/>
    <property type="project" value="InterPro"/>
</dbReference>
<dbReference type="PATRIC" id="fig|947033.5.peg.3432"/>
<dbReference type="RefSeq" id="WP_058512045.1">
    <property type="nucleotide sequence ID" value="NZ_LNYY01000021.1"/>
</dbReference>
<feature type="domain" description="NADH:flavin oxidoreductase/NADH oxidase N-terminal" evidence="4">
    <location>
        <begin position="8"/>
        <end position="342"/>
    </location>
</feature>
<gene>
    <name evidence="5" type="ORF">Lste_3226</name>
</gene>
<dbReference type="InterPro" id="IPR045247">
    <property type="entry name" value="Oye-like"/>
</dbReference>
<keyword evidence="3" id="KW-0560">Oxidoreductase</keyword>
<dbReference type="Gene3D" id="3.20.20.70">
    <property type="entry name" value="Aldolase class I"/>
    <property type="match status" value="1"/>
</dbReference>
<protein>
    <submittedName>
        <fullName evidence="5">NADH-dependent flavin oxidoreductase, Oye family</fullName>
    </submittedName>
</protein>
<dbReference type="EMBL" id="LNYY01000021">
    <property type="protein sequence ID" value="KTD67020.1"/>
    <property type="molecule type" value="Genomic_DNA"/>
</dbReference>
<evidence type="ECO:0000313" key="5">
    <source>
        <dbReference type="EMBL" id="KTD67020.1"/>
    </source>
</evidence>
<dbReference type="GO" id="GO:0016628">
    <property type="term" value="F:oxidoreductase activity, acting on the CH-CH group of donors, NAD or NADP as acceptor"/>
    <property type="evidence" value="ECO:0007669"/>
    <property type="project" value="UniProtKB-ARBA"/>
</dbReference>
<evidence type="ECO:0000256" key="3">
    <source>
        <dbReference type="ARBA" id="ARBA00023002"/>
    </source>
</evidence>